<keyword evidence="1" id="KW-0472">Membrane</keyword>
<evidence type="ECO:0000256" key="1">
    <source>
        <dbReference type="SAM" id="Phobius"/>
    </source>
</evidence>
<protein>
    <submittedName>
        <fullName evidence="2">Uncharacterized protein</fullName>
    </submittedName>
</protein>
<feature type="transmembrane region" description="Helical" evidence="1">
    <location>
        <begin position="27"/>
        <end position="45"/>
    </location>
</feature>
<accession>A0A127QML9</accession>
<name>A0A127QML9_9BURK</name>
<keyword evidence="1" id="KW-1133">Transmembrane helix</keyword>
<dbReference type="EMBL" id="CP013235">
    <property type="protein sequence ID" value="AMP11300.1"/>
    <property type="molecule type" value="Genomic_DNA"/>
</dbReference>
<dbReference type="Proteomes" id="UP000071778">
    <property type="component" value="Chromosome"/>
</dbReference>
<gene>
    <name evidence="2" type="ORF">CAter282_3617</name>
</gene>
<dbReference type="AlphaFoldDB" id="A0A127QML9"/>
<organism evidence="2 3">
    <name type="scientific">Collimonas arenae</name>
    <dbReference type="NCBI Taxonomy" id="279058"/>
    <lineage>
        <taxon>Bacteria</taxon>
        <taxon>Pseudomonadati</taxon>
        <taxon>Pseudomonadota</taxon>
        <taxon>Betaproteobacteria</taxon>
        <taxon>Burkholderiales</taxon>
        <taxon>Oxalobacteraceae</taxon>
        <taxon>Collimonas</taxon>
    </lineage>
</organism>
<sequence>MTGDALKKWLDSSNVKRWAAEYSRPSLFFFGVSISLHVLLIVIAAKTIMSGQRLRENSHVLQMTLYVGIGEAKEATPPAIPKLVPPPIQLAPRIDASKSQPGSGSIGDAIPKAGLADKADDIRDESPSTFLPSSEMDLGAVPVSEPDSRLLVGVESSGLPIRLRLYVDKYGVVKDIHVLQVDDMDAPAVERLESMFYATTFIPARREGRDMSSYMDIEVNIADFNGVAAAPTAPPQAP</sequence>
<reference evidence="2 3" key="1">
    <citation type="submission" date="2015-11" db="EMBL/GenBank/DDBJ databases">
        <title>Exploring the genomic traits of fungus-feeding bacterial genus Collimonas.</title>
        <authorList>
            <person name="Song C."/>
            <person name="Schmidt R."/>
            <person name="de Jager V."/>
            <person name="Krzyzanowska D."/>
            <person name="Jongedijk E."/>
            <person name="Cankar K."/>
            <person name="Beekwilder J."/>
            <person name="van Veen A."/>
            <person name="de Boer W."/>
            <person name="van Veen J.A."/>
            <person name="Garbeva P."/>
        </authorList>
    </citation>
    <scope>NUCLEOTIDE SEQUENCE [LARGE SCALE GENOMIC DNA]</scope>
    <source>
        <strain evidence="2 3">Ter282</strain>
    </source>
</reference>
<evidence type="ECO:0000313" key="2">
    <source>
        <dbReference type="EMBL" id="AMP11300.1"/>
    </source>
</evidence>
<keyword evidence="3" id="KW-1185">Reference proteome</keyword>
<proteinExistence type="predicted"/>
<dbReference type="PATRIC" id="fig|279058.18.peg.3556"/>
<evidence type="ECO:0000313" key="3">
    <source>
        <dbReference type="Proteomes" id="UP000071778"/>
    </source>
</evidence>
<keyword evidence="1" id="KW-0812">Transmembrane</keyword>